<gene>
    <name evidence="1" type="ORF">HAX54_036413</name>
</gene>
<evidence type="ECO:0000313" key="2">
    <source>
        <dbReference type="Proteomes" id="UP000823775"/>
    </source>
</evidence>
<accession>A0ABS8VH01</accession>
<organism evidence="1 2">
    <name type="scientific">Datura stramonium</name>
    <name type="common">Jimsonweed</name>
    <name type="synonym">Common thornapple</name>
    <dbReference type="NCBI Taxonomy" id="4076"/>
    <lineage>
        <taxon>Eukaryota</taxon>
        <taxon>Viridiplantae</taxon>
        <taxon>Streptophyta</taxon>
        <taxon>Embryophyta</taxon>
        <taxon>Tracheophyta</taxon>
        <taxon>Spermatophyta</taxon>
        <taxon>Magnoliopsida</taxon>
        <taxon>eudicotyledons</taxon>
        <taxon>Gunneridae</taxon>
        <taxon>Pentapetalae</taxon>
        <taxon>asterids</taxon>
        <taxon>lamiids</taxon>
        <taxon>Solanales</taxon>
        <taxon>Solanaceae</taxon>
        <taxon>Solanoideae</taxon>
        <taxon>Datureae</taxon>
        <taxon>Datura</taxon>
    </lineage>
</organism>
<reference evidence="1 2" key="1">
    <citation type="journal article" date="2021" name="BMC Genomics">
        <title>Datura genome reveals duplications of psychoactive alkaloid biosynthetic genes and high mutation rate following tissue culture.</title>
        <authorList>
            <person name="Rajewski A."/>
            <person name="Carter-House D."/>
            <person name="Stajich J."/>
            <person name="Litt A."/>
        </authorList>
    </citation>
    <scope>NUCLEOTIDE SEQUENCE [LARGE SCALE GENOMIC DNA]</scope>
    <source>
        <strain evidence="1">AR-01</strain>
    </source>
</reference>
<keyword evidence="2" id="KW-1185">Reference proteome</keyword>
<comment type="caution">
    <text evidence="1">The sequence shown here is derived from an EMBL/GenBank/DDBJ whole genome shotgun (WGS) entry which is preliminary data.</text>
</comment>
<protein>
    <submittedName>
        <fullName evidence="1">Uncharacterized protein</fullName>
    </submittedName>
</protein>
<sequence>MTTNQVQPAIEITRLILANMTKAITKLDIQGHFELKQYMVQLIQSQAQFVGTIFELMNACKERTNMWSIKFWVEVHGIQPISSSRVTDQVYMTNTEEKQRCATRHPAQRGICLACFGKRKLGRRLGIS</sequence>
<evidence type="ECO:0000313" key="1">
    <source>
        <dbReference type="EMBL" id="MCD9646526.1"/>
    </source>
</evidence>
<dbReference type="Proteomes" id="UP000823775">
    <property type="component" value="Unassembled WGS sequence"/>
</dbReference>
<proteinExistence type="predicted"/>
<name>A0ABS8VH01_DATST</name>
<dbReference type="EMBL" id="JACEIK010004825">
    <property type="protein sequence ID" value="MCD9646526.1"/>
    <property type="molecule type" value="Genomic_DNA"/>
</dbReference>